<organism evidence="1 2">
    <name type="scientific">Pleurodeles waltl</name>
    <name type="common">Iberian ribbed newt</name>
    <dbReference type="NCBI Taxonomy" id="8319"/>
    <lineage>
        <taxon>Eukaryota</taxon>
        <taxon>Metazoa</taxon>
        <taxon>Chordata</taxon>
        <taxon>Craniata</taxon>
        <taxon>Vertebrata</taxon>
        <taxon>Euteleostomi</taxon>
        <taxon>Amphibia</taxon>
        <taxon>Batrachia</taxon>
        <taxon>Caudata</taxon>
        <taxon>Salamandroidea</taxon>
        <taxon>Salamandridae</taxon>
        <taxon>Pleurodelinae</taxon>
        <taxon>Pleurodeles</taxon>
    </lineage>
</organism>
<sequence length="54" mass="5655">VTSSEGECSALPLRAHVCLVGRLGPAKHNYALGFLQPSNTVAGLERACTRSQST</sequence>
<proteinExistence type="predicted"/>
<dbReference type="EMBL" id="JANPWB010000001">
    <property type="protein sequence ID" value="KAJ1218318.1"/>
    <property type="molecule type" value="Genomic_DNA"/>
</dbReference>
<protein>
    <submittedName>
        <fullName evidence="1">Uncharacterized protein</fullName>
    </submittedName>
</protein>
<feature type="non-terminal residue" evidence="1">
    <location>
        <position position="1"/>
    </location>
</feature>
<dbReference type="AlphaFoldDB" id="A0AAV7X0W0"/>
<evidence type="ECO:0000313" key="1">
    <source>
        <dbReference type="EMBL" id="KAJ1218318.1"/>
    </source>
</evidence>
<accession>A0AAV7X0W0</accession>
<dbReference type="Proteomes" id="UP001066276">
    <property type="component" value="Chromosome 1_1"/>
</dbReference>
<evidence type="ECO:0000313" key="2">
    <source>
        <dbReference type="Proteomes" id="UP001066276"/>
    </source>
</evidence>
<name>A0AAV7X0W0_PLEWA</name>
<gene>
    <name evidence="1" type="ORF">NDU88_005901</name>
</gene>
<comment type="caution">
    <text evidence="1">The sequence shown here is derived from an EMBL/GenBank/DDBJ whole genome shotgun (WGS) entry which is preliminary data.</text>
</comment>
<feature type="non-terminal residue" evidence="1">
    <location>
        <position position="54"/>
    </location>
</feature>
<keyword evidence="2" id="KW-1185">Reference proteome</keyword>
<reference evidence="1" key="1">
    <citation type="journal article" date="2022" name="bioRxiv">
        <title>Sequencing and chromosome-scale assembly of the giantPleurodeles waltlgenome.</title>
        <authorList>
            <person name="Brown T."/>
            <person name="Elewa A."/>
            <person name="Iarovenko S."/>
            <person name="Subramanian E."/>
            <person name="Araus A.J."/>
            <person name="Petzold A."/>
            <person name="Susuki M."/>
            <person name="Suzuki K.-i.T."/>
            <person name="Hayashi T."/>
            <person name="Toyoda A."/>
            <person name="Oliveira C."/>
            <person name="Osipova E."/>
            <person name="Leigh N.D."/>
            <person name="Simon A."/>
            <person name="Yun M.H."/>
        </authorList>
    </citation>
    <scope>NUCLEOTIDE SEQUENCE</scope>
    <source>
        <strain evidence="1">20211129_DDA</strain>
        <tissue evidence="1">Liver</tissue>
    </source>
</reference>